<dbReference type="STRING" id="112413.SAMN05421854_112119"/>
<accession>A0A1I5YIM2</accession>
<dbReference type="RefSeq" id="WP_198545202.1">
    <property type="nucleotide sequence ID" value="NZ_FOWC01000012.1"/>
</dbReference>
<name>A0A1I5YIM2_9PSEU</name>
<dbReference type="Proteomes" id="UP000199137">
    <property type="component" value="Unassembled WGS sequence"/>
</dbReference>
<evidence type="ECO:0000313" key="1">
    <source>
        <dbReference type="EMBL" id="SFQ44052.1"/>
    </source>
</evidence>
<proteinExistence type="predicted"/>
<protein>
    <submittedName>
        <fullName evidence="1">Uncharacterized protein</fullName>
    </submittedName>
</protein>
<sequence>MSTLAKKLVPQLRDASRRWYADLLGVAPYLEWRIGDYQHEFGIIHSSYTTSELSWTADLASVGQPAGAVVFWHVENVPAAPVRQRSCSRRRRGVTD</sequence>
<gene>
    <name evidence="1" type="ORF">SAMN05421854_112119</name>
</gene>
<reference evidence="2" key="1">
    <citation type="submission" date="2016-10" db="EMBL/GenBank/DDBJ databases">
        <authorList>
            <person name="Varghese N."/>
            <person name="Submissions S."/>
        </authorList>
    </citation>
    <scope>NUCLEOTIDE SEQUENCE [LARGE SCALE GENOMIC DNA]</scope>
    <source>
        <strain evidence="2">DSM 44637</strain>
    </source>
</reference>
<dbReference type="AlphaFoldDB" id="A0A1I5YIM2"/>
<organism evidence="1 2">
    <name type="scientific">Amycolatopsis rubida</name>
    <dbReference type="NCBI Taxonomy" id="112413"/>
    <lineage>
        <taxon>Bacteria</taxon>
        <taxon>Bacillati</taxon>
        <taxon>Actinomycetota</taxon>
        <taxon>Actinomycetes</taxon>
        <taxon>Pseudonocardiales</taxon>
        <taxon>Pseudonocardiaceae</taxon>
        <taxon>Amycolatopsis</taxon>
    </lineage>
</organism>
<evidence type="ECO:0000313" key="2">
    <source>
        <dbReference type="Proteomes" id="UP000199137"/>
    </source>
</evidence>
<dbReference type="EMBL" id="FOWC01000012">
    <property type="protein sequence ID" value="SFQ44052.1"/>
    <property type="molecule type" value="Genomic_DNA"/>
</dbReference>